<evidence type="ECO:0008006" key="3">
    <source>
        <dbReference type="Google" id="ProtNLM"/>
    </source>
</evidence>
<dbReference type="AlphaFoldDB" id="A0A380CAD4"/>
<sequence>MQSYLKDIHREEAGYWPVLKEELSCEPFFNYLDNIVQTSDPHKRLLPEFALKRIREVEHKHGKLSLDNMAAYDEVFHLIYNLTVSLMANNQDTLWGIGLPASKTVAYGTDALYSFLDRNLEEEDRLETAFIVPEIDPQIRHLYALVLQRFYGFPNTEKDKILYTLKNEDGTVNGYYDLVTDYTFVDIQVKGDLPPIDYTQLKEQRNASSTDWSQLSKVLDITKFEFSGFTLLTFHNVTEERVTQHIKSMMTNLSLYETNHYFQKLDRFIKVLLGVSDIHFSLFPLFHLNGSPVVNSDFTHKSVLFGKLQNIFREESPNFIYEYLHSPFSIVYNLVDGMIDSESMLTNALQRIGINSYLGLPLYYNNTLSGVLEIYSTSGKMLDKSILPRLRHIATLLSQLSFDLSLEFKNRLDKVITEQFTALQPAVQWKFNQVAAKYLGDLAANVPNSKIQDIYFRDVYPLYGAIDVRDSSVLRSKAVQRDFNLQHQQLEELLLKIQNIDDSPVVSTFMDKMRQSGKLFSIMPFDEALLKIVEFFRKDLNQFFEEVRHHSAETDALISSYENQISCNEIHNDCFQNEFEISLQQLNAVISQELDVLNAFVQGNYPSYFEKFRTDGIEYDIFVGESITPLQPFDPNIIRIFRLQQLITMARVGILVHHMQPQLKIPLQTTQLIFVNPSNIDISFRSDERRFDVEGSYNIRYQIIKKRIDKIRIRHSLERLTQPDKIAIVYFSQEMASELRESIQSLQATHLLLPGIEELDLEEVQGVEGLRAMRVSINPDNPVKK</sequence>
<dbReference type="EMBL" id="UGYW01000002">
    <property type="protein sequence ID" value="SUJ16335.1"/>
    <property type="molecule type" value="Genomic_DNA"/>
</dbReference>
<gene>
    <name evidence="1" type="ORF">NCTC11388_02584</name>
</gene>
<reference evidence="1 2" key="1">
    <citation type="submission" date="2018-06" db="EMBL/GenBank/DDBJ databases">
        <authorList>
            <consortium name="Pathogen Informatics"/>
            <person name="Doyle S."/>
        </authorList>
    </citation>
    <scope>NUCLEOTIDE SEQUENCE [LARGE SCALE GENOMIC DNA]</scope>
    <source>
        <strain evidence="1 2">NCTC11388</strain>
    </source>
</reference>
<accession>A0A380CAD4</accession>
<organism evidence="1 2">
    <name type="scientific">Sphingobacterium spiritivorum</name>
    <name type="common">Flavobacterium spiritivorum</name>
    <dbReference type="NCBI Taxonomy" id="258"/>
    <lineage>
        <taxon>Bacteria</taxon>
        <taxon>Pseudomonadati</taxon>
        <taxon>Bacteroidota</taxon>
        <taxon>Sphingobacteriia</taxon>
        <taxon>Sphingobacteriales</taxon>
        <taxon>Sphingobacteriaceae</taxon>
        <taxon>Sphingobacterium</taxon>
    </lineage>
</organism>
<dbReference type="RefSeq" id="WP_115170404.1">
    <property type="nucleotide sequence ID" value="NZ_UGYW01000002.1"/>
</dbReference>
<evidence type="ECO:0000313" key="2">
    <source>
        <dbReference type="Proteomes" id="UP000254893"/>
    </source>
</evidence>
<proteinExistence type="predicted"/>
<dbReference type="Proteomes" id="UP000254893">
    <property type="component" value="Unassembled WGS sequence"/>
</dbReference>
<name>A0A380CAD4_SPHSI</name>
<dbReference type="SUPFAM" id="SSF55781">
    <property type="entry name" value="GAF domain-like"/>
    <property type="match status" value="1"/>
</dbReference>
<evidence type="ECO:0000313" key="1">
    <source>
        <dbReference type="EMBL" id="SUJ16335.1"/>
    </source>
</evidence>
<protein>
    <recommendedName>
        <fullName evidence="3">GAF domain-containing protein</fullName>
    </recommendedName>
</protein>